<protein>
    <recommendedName>
        <fullName evidence="6">RNA polymerase sigma factor</fullName>
    </recommendedName>
</protein>
<organism evidence="9 10">
    <name type="scientific">Caulobacter vibrioides</name>
    <name type="common">Caulobacter crescentus</name>
    <dbReference type="NCBI Taxonomy" id="155892"/>
    <lineage>
        <taxon>Bacteria</taxon>
        <taxon>Pseudomonadati</taxon>
        <taxon>Pseudomonadota</taxon>
        <taxon>Alphaproteobacteria</taxon>
        <taxon>Caulobacterales</taxon>
        <taxon>Caulobacteraceae</taxon>
        <taxon>Caulobacter</taxon>
    </lineage>
</organism>
<dbReference type="InterPro" id="IPR007630">
    <property type="entry name" value="RNA_pol_sigma70_r4"/>
</dbReference>
<feature type="domain" description="RNA polymerase sigma-70 region 4" evidence="8">
    <location>
        <begin position="130"/>
        <end position="179"/>
    </location>
</feature>
<dbReference type="SUPFAM" id="SSF88946">
    <property type="entry name" value="Sigma2 domain of RNA polymerase sigma factors"/>
    <property type="match status" value="1"/>
</dbReference>
<comment type="similarity">
    <text evidence="1 6">Belongs to the sigma-70 factor family. ECF subfamily.</text>
</comment>
<evidence type="ECO:0000256" key="5">
    <source>
        <dbReference type="ARBA" id="ARBA00023163"/>
    </source>
</evidence>
<dbReference type="RefSeq" id="WP_096051128.1">
    <property type="nucleotide sequence ID" value="NZ_CP023315.3"/>
</dbReference>
<dbReference type="InterPro" id="IPR036388">
    <property type="entry name" value="WH-like_DNA-bd_sf"/>
</dbReference>
<dbReference type="InterPro" id="IPR007627">
    <property type="entry name" value="RNA_pol_sigma70_r2"/>
</dbReference>
<dbReference type="PANTHER" id="PTHR43133">
    <property type="entry name" value="RNA POLYMERASE ECF-TYPE SIGMA FACTO"/>
    <property type="match status" value="1"/>
</dbReference>
<name>A0A290MRZ5_CAUVI</name>
<evidence type="ECO:0000259" key="7">
    <source>
        <dbReference type="Pfam" id="PF04542"/>
    </source>
</evidence>
<dbReference type="Pfam" id="PF04545">
    <property type="entry name" value="Sigma70_r4"/>
    <property type="match status" value="1"/>
</dbReference>
<keyword evidence="4 6" id="KW-0238">DNA-binding</keyword>
<evidence type="ECO:0000256" key="4">
    <source>
        <dbReference type="ARBA" id="ARBA00023125"/>
    </source>
</evidence>
<dbReference type="Proteomes" id="UP000217311">
    <property type="component" value="Chromosome"/>
</dbReference>
<accession>A0A290MRZ5</accession>
<dbReference type="InterPro" id="IPR013325">
    <property type="entry name" value="RNA_pol_sigma_r2"/>
</dbReference>
<keyword evidence="2 6" id="KW-0805">Transcription regulation</keyword>
<dbReference type="GO" id="GO:0016987">
    <property type="term" value="F:sigma factor activity"/>
    <property type="evidence" value="ECO:0007669"/>
    <property type="project" value="UniProtKB-KW"/>
</dbReference>
<dbReference type="SUPFAM" id="SSF88659">
    <property type="entry name" value="Sigma3 and sigma4 domains of RNA polymerase sigma factors"/>
    <property type="match status" value="1"/>
</dbReference>
<dbReference type="InterPro" id="IPR014284">
    <property type="entry name" value="RNA_pol_sigma-70_dom"/>
</dbReference>
<dbReference type="Pfam" id="PF04542">
    <property type="entry name" value="Sigma70_r2"/>
    <property type="match status" value="1"/>
</dbReference>
<sequence length="194" mass="21036">MIAMGMERPPTGHDVELAAHAAGGDRLAYGELVRRHGSAVRGLLRRMGADSATADDLAQDAFMAGFEQVAEFRGDGTFGAWIKKIAARLYLKRVKREARIIFSDNIEPLEEISVKDASGDAASRIDLDEALKSLSRGERLCVSLCYGADWSHGEAAEALNIPIGTVKSHVKRGLDKLRAKLARPDEGARREAHG</sequence>
<evidence type="ECO:0000256" key="2">
    <source>
        <dbReference type="ARBA" id="ARBA00023015"/>
    </source>
</evidence>
<evidence type="ECO:0000313" key="9">
    <source>
        <dbReference type="EMBL" id="ATC31675.1"/>
    </source>
</evidence>
<reference evidence="10" key="1">
    <citation type="submission" date="2017-09" db="EMBL/GenBank/DDBJ databases">
        <title>Genome evolution observed in wild isolates of Caulobacter crescentus.</title>
        <authorList>
            <person name="Ely B."/>
            <person name="Wilson K."/>
            <person name="Scott D."/>
        </authorList>
    </citation>
    <scope>NUCLEOTIDE SEQUENCE [LARGE SCALE GENOMIC DNA]</scope>
    <source>
        <strain evidence="10">CB13b1a</strain>
    </source>
</reference>
<dbReference type="PROSITE" id="PS01063">
    <property type="entry name" value="SIGMA70_ECF"/>
    <property type="match status" value="1"/>
</dbReference>
<keyword evidence="3 6" id="KW-0731">Sigma factor</keyword>
<dbReference type="InterPro" id="IPR039425">
    <property type="entry name" value="RNA_pol_sigma-70-like"/>
</dbReference>
<feature type="domain" description="RNA polymerase sigma-70 region 2" evidence="7">
    <location>
        <begin position="32"/>
        <end position="99"/>
    </location>
</feature>
<evidence type="ECO:0000259" key="8">
    <source>
        <dbReference type="Pfam" id="PF04545"/>
    </source>
</evidence>
<dbReference type="InterPro" id="IPR000838">
    <property type="entry name" value="RNA_pol_sigma70_ECF_CS"/>
</dbReference>
<dbReference type="GO" id="GO:0006352">
    <property type="term" value="P:DNA-templated transcription initiation"/>
    <property type="evidence" value="ECO:0007669"/>
    <property type="project" value="InterPro"/>
</dbReference>
<dbReference type="CDD" id="cd06171">
    <property type="entry name" value="Sigma70_r4"/>
    <property type="match status" value="1"/>
</dbReference>
<dbReference type="AlphaFoldDB" id="A0A290MRZ5"/>
<evidence type="ECO:0000256" key="3">
    <source>
        <dbReference type="ARBA" id="ARBA00023082"/>
    </source>
</evidence>
<gene>
    <name evidence="9" type="ORF">CA606_04500</name>
</gene>
<dbReference type="EMBL" id="CP023315">
    <property type="protein sequence ID" value="ATC31675.1"/>
    <property type="molecule type" value="Genomic_DNA"/>
</dbReference>
<dbReference type="PANTHER" id="PTHR43133:SF51">
    <property type="entry name" value="RNA POLYMERASE SIGMA FACTOR"/>
    <property type="match status" value="1"/>
</dbReference>
<proteinExistence type="inferred from homology"/>
<dbReference type="Gene3D" id="1.10.10.10">
    <property type="entry name" value="Winged helix-like DNA-binding domain superfamily/Winged helix DNA-binding domain"/>
    <property type="match status" value="1"/>
</dbReference>
<evidence type="ECO:0000256" key="1">
    <source>
        <dbReference type="ARBA" id="ARBA00010641"/>
    </source>
</evidence>
<dbReference type="Gene3D" id="1.10.1740.10">
    <property type="match status" value="1"/>
</dbReference>
<evidence type="ECO:0000256" key="6">
    <source>
        <dbReference type="RuleBase" id="RU000716"/>
    </source>
</evidence>
<evidence type="ECO:0000313" key="10">
    <source>
        <dbReference type="Proteomes" id="UP000217311"/>
    </source>
</evidence>
<keyword evidence="5 6" id="KW-0804">Transcription</keyword>
<dbReference type="NCBIfam" id="TIGR02937">
    <property type="entry name" value="sigma70-ECF"/>
    <property type="match status" value="1"/>
</dbReference>
<dbReference type="GO" id="GO:0003677">
    <property type="term" value="F:DNA binding"/>
    <property type="evidence" value="ECO:0007669"/>
    <property type="project" value="UniProtKB-KW"/>
</dbReference>
<dbReference type="InterPro" id="IPR013324">
    <property type="entry name" value="RNA_pol_sigma_r3/r4-like"/>
</dbReference>